<organism evidence="3 4">
    <name type="scientific">Rhodococcoides yunnanense</name>
    <dbReference type="NCBI Taxonomy" id="278209"/>
    <lineage>
        <taxon>Bacteria</taxon>
        <taxon>Bacillati</taxon>
        <taxon>Actinomycetota</taxon>
        <taxon>Actinomycetes</taxon>
        <taxon>Mycobacteriales</taxon>
        <taxon>Nocardiaceae</taxon>
        <taxon>Rhodococcoides</taxon>
    </lineage>
</organism>
<feature type="region of interest" description="Disordered" evidence="1">
    <location>
        <begin position="176"/>
        <end position="210"/>
    </location>
</feature>
<comment type="caution">
    <text evidence="3">The sequence shown here is derived from an EMBL/GenBank/DDBJ whole genome shotgun (WGS) entry which is preliminary data.</text>
</comment>
<sequence length="574" mass="61163">MVDIGGINDWDTAGLERLSSSLTSRIGTLIDLGDQLDRLELIDGWVGEASEVARRAFDAIVDHLTDSAAQVGAIKRMTDDTEDSVVALKSALADVSSLAFENDFAVCNDNTLWDRWAFERPPNQTDAEAADRQRMKVELLERIGEIVRRGTEIEESAAAIMTAAARNLISDNGSTDVREAAGIGDDQGATRAPQPPAQGHPAENNQWWNSLTDDQRDYVREERPHWIGDLDGIPAADRSTANLARLDLDRSSIDGQVNEAQARFDQTGSAMDEKRLQLALGKRSSLDAVEHLLFQTGTDGNFVLGADGQRIPFPDRQLLAFDASPERTLATAVVATGDIDSADHVSVHTPGFTSTVDGGLENLVQDSDRIRRLSQWQLDHYSPDVAGQTVASVAYMGYEAPQNVGVLSDDMAQTGGGKLASFLDGIDASRSDDPHLTAVGHSYGSLTTGFALQDGTGVDDAVFMGSPGVGTDNLGALQITGDAYTLASGGDGVAALAAFDGDPREITGVHDLSTRAADVVMPDGTDVALMSTDRFTGPVVEQMGSHSDYYKLNTTSQFNQAAVIAGIPDVAVAR</sequence>
<dbReference type="GO" id="GO:0016787">
    <property type="term" value="F:hydrolase activity"/>
    <property type="evidence" value="ECO:0007669"/>
    <property type="project" value="UniProtKB-KW"/>
</dbReference>
<dbReference type="RefSeq" id="WP_317562903.1">
    <property type="nucleotide sequence ID" value="NZ_JAWLJX010000001.1"/>
</dbReference>
<protein>
    <submittedName>
        <fullName evidence="3">Alpha/beta hydrolase</fullName>
    </submittedName>
</protein>
<keyword evidence="3" id="KW-0378">Hydrolase</keyword>
<evidence type="ECO:0000256" key="1">
    <source>
        <dbReference type="SAM" id="MobiDB-lite"/>
    </source>
</evidence>
<dbReference type="InterPro" id="IPR010427">
    <property type="entry name" value="DUF1023"/>
</dbReference>
<dbReference type="Pfam" id="PF06259">
    <property type="entry name" value="Abhydrolase_8"/>
    <property type="match status" value="1"/>
</dbReference>
<feature type="domain" description="DUF1023" evidence="2">
    <location>
        <begin position="330"/>
        <end position="499"/>
    </location>
</feature>
<evidence type="ECO:0000313" key="3">
    <source>
        <dbReference type="EMBL" id="MDV6260024.1"/>
    </source>
</evidence>
<evidence type="ECO:0000313" key="4">
    <source>
        <dbReference type="Proteomes" id="UP001185755"/>
    </source>
</evidence>
<reference evidence="3 4" key="1">
    <citation type="submission" date="2023-10" db="EMBL/GenBank/DDBJ databases">
        <title>Development of a sustainable strategy for remediation of hydrocarbon-contaminated territories based on the waste exchange concept.</title>
        <authorList>
            <person name="Krivoruchko A."/>
        </authorList>
    </citation>
    <scope>NUCLEOTIDE SEQUENCE [LARGE SCALE GENOMIC DNA]</scope>
    <source>
        <strain evidence="3 4">IEGM 1323</strain>
    </source>
</reference>
<gene>
    <name evidence="3" type="ORF">R3P96_01600</name>
</gene>
<proteinExistence type="predicted"/>
<keyword evidence="4" id="KW-1185">Reference proteome</keyword>
<dbReference type="Proteomes" id="UP001185755">
    <property type="component" value="Unassembled WGS sequence"/>
</dbReference>
<evidence type="ECO:0000259" key="2">
    <source>
        <dbReference type="Pfam" id="PF06259"/>
    </source>
</evidence>
<name>A0ABU4B747_9NOCA</name>
<dbReference type="EMBL" id="JAWLJX010000001">
    <property type="protein sequence ID" value="MDV6260024.1"/>
    <property type="molecule type" value="Genomic_DNA"/>
</dbReference>
<accession>A0ABU4B747</accession>